<sequence>MGVAISLPTIGFFSNFSIINLSQPSGYYTQATLTIENGSSGGTTSISSWVDTWGISRDHQLIQIASSSRQPTIKPFDLVAEFPLKYLDKQNWWRYCLPKSSKLKNSGSQTSAMANSTTEKDCELNWWRKLNDSNSESIAYLLDLMLKFLINYSINLT</sequence>
<accession>A0ABN4BRB5</accession>
<gene>
    <name evidence="1" type="ORF">OVS_03380</name>
</gene>
<evidence type="ECO:0000313" key="2">
    <source>
        <dbReference type="Proteomes" id="UP000018745"/>
    </source>
</evidence>
<name>A0ABN4BRB5_9MOLU</name>
<keyword evidence="2" id="KW-1185">Reference proteome</keyword>
<organism evidence="1 2">
    <name type="scientific">Mycoplasma ovis str. Michigan</name>
    <dbReference type="NCBI Taxonomy" id="1415773"/>
    <lineage>
        <taxon>Bacteria</taxon>
        <taxon>Bacillati</taxon>
        <taxon>Mycoplasmatota</taxon>
        <taxon>Mollicutes</taxon>
        <taxon>Mycoplasmataceae</taxon>
        <taxon>Mycoplasma</taxon>
    </lineage>
</organism>
<evidence type="ECO:0000313" key="1">
    <source>
        <dbReference type="EMBL" id="AHC40428.1"/>
    </source>
</evidence>
<reference evidence="1 2" key="1">
    <citation type="journal article" date="2014" name="Genome Announc.">
        <title>Complete Genome Sequence of Mycoplasma ovis Strain Michigan, a Hemoplasma of Sheep with Two Distinct 16S rRNA Genes.</title>
        <authorList>
            <person name="Deshuillers P.L."/>
            <person name="Santos A.P."/>
            <person name="do Nascimento N.C."/>
            <person name="Hampel J.A."/>
            <person name="Bergin I.L."/>
            <person name="Dyson M.C."/>
            <person name="Messick J.B."/>
        </authorList>
    </citation>
    <scope>NUCLEOTIDE SEQUENCE [LARGE SCALE GENOMIC DNA]</scope>
    <source>
        <strain evidence="1 2">Michigan</strain>
    </source>
</reference>
<dbReference type="Proteomes" id="UP000018745">
    <property type="component" value="Chromosome"/>
</dbReference>
<dbReference type="EMBL" id="CP006935">
    <property type="protein sequence ID" value="AHC40428.1"/>
    <property type="molecule type" value="Genomic_DNA"/>
</dbReference>
<proteinExistence type="predicted"/>
<protein>
    <submittedName>
        <fullName evidence="1">Uncharacterized protein</fullName>
    </submittedName>
</protein>